<organism evidence="2 3">
    <name type="scientific">Russula ochroleuca</name>
    <dbReference type="NCBI Taxonomy" id="152965"/>
    <lineage>
        <taxon>Eukaryota</taxon>
        <taxon>Fungi</taxon>
        <taxon>Dikarya</taxon>
        <taxon>Basidiomycota</taxon>
        <taxon>Agaricomycotina</taxon>
        <taxon>Agaricomycetes</taxon>
        <taxon>Russulales</taxon>
        <taxon>Russulaceae</taxon>
        <taxon>Russula</taxon>
    </lineage>
</organism>
<accession>A0A9P5MR07</accession>
<evidence type="ECO:0000313" key="3">
    <source>
        <dbReference type="Proteomes" id="UP000759537"/>
    </source>
</evidence>
<reference evidence="2" key="1">
    <citation type="submission" date="2019-10" db="EMBL/GenBank/DDBJ databases">
        <authorList>
            <consortium name="DOE Joint Genome Institute"/>
            <person name="Kuo A."/>
            <person name="Miyauchi S."/>
            <person name="Kiss E."/>
            <person name="Drula E."/>
            <person name="Kohler A."/>
            <person name="Sanchez-Garcia M."/>
            <person name="Andreopoulos B."/>
            <person name="Barry K.W."/>
            <person name="Bonito G."/>
            <person name="Buee M."/>
            <person name="Carver A."/>
            <person name="Chen C."/>
            <person name="Cichocki N."/>
            <person name="Clum A."/>
            <person name="Culley D."/>
            <person name="Crous P.W."/>
            <person name="Fauchery L."/>
            <person name="Girlanda M."/>
            <person name="Hayes R."/>
            <person name="Keri Z."/>
            <person name="LaButti K."/>
            <person name="Lipzen A."/>
            <person name="Lombard V."/>
            <person name="Magnuson J."/>
            <person name="Maillard F."/>
            <person name="Morin E."/>
            <person name="Murat C."/>
            <person name="Nolan M."/>
            <person name="Ohm R."/>
            <person name="Pangilinan J."/>
            <person name="Pereira M."/>
            <person name="Perotto S."/>
            <person name="Peter M."/>
            <person name="Riley R."/>
            <person name="Sitrit Y."/>
            <person name="Stielow B."/>
            <person name="Szollosi G."/>
            <person name="Zifcakova L."/>
            <person name="Stursova M."/>
            <person name="Spatafora J.W."/>
            <person name="Tedersoo L."/>
            <person name="Vaario L.-M."/>
            <person name="Yamada A."/>
            <person name="Yan M."/>
            <person name="Wang P."/>
            <person name="Xu J."/>
            <person name="Bruns T."/>
            <person name="Baldrian P."/>
            <person name="Vilgalys R."/>
            <person name="Henrissat B."/>
            <person name="Grigoriev I.V."/>
            <person name="Hibbett D."/>
            <person name="Nagy L.G."/>
            <person name="Martin F.M."/>
        </authorList>
    </citation>
    <scope>NUCLEOTIDE SEQUENCE</scope>
    <source>
        <strain evidence="2">Prilba</strain>
    </source>
</reference>
<evidence type="ECO:0000256" key="1">
    <source>
        <dbReference type="SAM" id="MobiDB-lite"/>
    </source>
</evidence>
<reference evidence="2" key="2">
    <citation type="journal article" date="2020" name="Nat. Commun.">
        <title>Large-scale genome sequencing of mycorrhizal fungi provides insights into the early evolution of symbiotic traits.</title>
        <authorList>
            <person name="Miyauchi S."/>
            <person name="Kiss E."/>
            <person name="Kuo A."/>
            <person name="Drula E."/>
            <person name="Kohler A."/>
            <person name="Sanchez-Garcia M."/>
            <person name="Morin E."/>
            <person name="Andreopoulos B."/>
            <person name="Barry K.W."/>
            <person name="Bonito G."/>
            <person name="Buee M."/>
            <person name="Carver A."/>
            <person name="Chen C."/>
            <person name="Cichocki N."/>
            <person name="Clum A."/>
            <person name="Culley D."/>
            <person name="Crous P.W."/>
            <person name="Fauchery L."/>
            <person name="Girlanda M."/>
            <person name="Hayes R.D."/>
            <person name="Keri Z."/>
            <person name="LaButti K."/>
            <person name="Lipzen A."/>
            <person name="Lombard V."/>
            <person name="Magnuson J."/>
            <person name="Maillard F."/>
            <person name="Murat C."/>
            <person name="Nolan M."/>
            <person name="Ohm R.A."/>
            <person name="Pangilinan J."/>
            <person name="Pereira M.F."/>
            <person name="Perotto S."/>
            <person name="Peter M."/>
            <person name="Pfister S."/>
            <person name="Riley R."/>
            <person name="Sitrit Y."/>
            <person name="Stielow J.B."/>
            <person name="Szollosi G."/>
            <person name="Zifcakova L."/>
            <person name="Stursova M."/>
            <person name="Spatafora J.W."/>
            <person name="Tedersoo L."/>
            <person name="Vaario L.M."/>
            <person name="Yamada A."/>
            <person name="Yan M."/>
            <person name="Wang P."/>
            <person name="Xu J."/>
            <person name="Bruns T."/>
            <person name="Baldrian P."/>
            <person name="Vilgalys R."/>
            <person name="Dunand C."/>
            <person name="Henrissat B."/>
            <person name="Grigoriev I.V."/>
            <person name="Hibbett D."/>
            <person name="Nagy L.G."/>
            <person name="Martin F.M."/>
        </authorList>
    </citation>
    <scope>NUCLEOTIDE SEQUENCE</scope>
    <source>
        <strain evidence="2">Prilba</strain>
    </source>
</reference>
<keyword evidence="3" id="KW-1185">Reference proteome</keyword>
<dbReference type="OrthoDB" id="3184746at2759"/>
<dbReference type="EMBL" id="WHVB01000020">
    <property type="protein sequence ID" value="KAF8472402.1"/>
    <property type="molecule type" value="Genomic_DNA"/>
</dbReference>
<comment type="caution">
    <text evidence="2">The sequence shown here is derived from an EMBL/GenBank/DDBJ whole genome shotgun (WGS) entry which is preliminary data.</text>
</comment>
<dbReference type="AlphaFoldDB" id="A0A9P5MR07"/>
<gene>
    <name evidence="2" type="ORF">DFH94DRAFT_684613</name>
</gene>
<sequence length="380" mass="41188">MIFHHSGQTPSFKSSARPRRDILPESPRTTDIACWSGFNQLCLGERVKNGLRGVLRPPEPPLGSRRSFHESLPARNQLENSFSPIGSSSSDARLYLTQTPFDAGPSTVVWASPKPTWGQWPCLSFSYCISVMTERDASAVYAVDPPESESESESDFDLDLDSETEAPLPPVYECTLDGVMHLWLIVPSRPSVDGMVQLSEEQMRAAVEFYDRASLSLSLGLGPGSGAAATATIDKAAVDPHDCKRGDDEDDHPGYHHYYADARDAGAGAVLLSCADGNEVDAVALAVLLLTRQHSHSRSRGYERGRSATRGVRLGAHGVAVAASASHGVGSYTAYQASRLIDDDPRVSHVWKGLLEWQDVERVQTALLSREDGLGNLVSL</sequence>
<evidence type="ECO:0000313" key="2">
    <source>
        <dbReference type="EMBL" id="KAF8472402.1"/>
    </source>
</evidence>
<feature type="region of interest" description="Disordered" evidence="1">
    <location>
        <begin position="1"/>
        <end position="25"/>
    </location>
</feature>
<protein>
    <submittedName>
        <fullName evidence="2">Uncharacterized protein</fullName>
    </submittedName>
</protein>
<proteinExistence type="predicted"/>
<name>A0A9P5MR07_9AGAM</name>
<dbReference type="Proteomes" id="UP000759537">
    <property type="component" value="Unassembled WGS sequence"/>
</dbReference>
<feature type="compositionally biased region" description="Polar residues" evidence="1">
    <location>
        <begin position="1"/>
        <end position="14"/>
    </location>
</feature>